<evidence type="ECO:0000313" key="2">
    <source>
        <dbReference type="Proteomes" id="UP000249046"/>
    </source>
</evidence>
<keyword evidence="1" id="KW-0808">Transferase</keyword>
<dbReference type="InterPro" id="IPR043129">
    <property type="entry name" value="ATPase_NBD"/>
</dbReference>
<dbReference type="EMBL" id="QFPO01000001">
    <property type="protein sequence ID" value="PZQ19831.1"/>
    <property type="molecule type" value="Genomic_DNA"/>
</dbReference>
<dbReference type="SUPFAM" id="SSF53067">
    <property type="entry name" value="Actin-like ATPase domain"/>
    <property type="match status" value="1"/>
</dbReference>
<keyword evidence="1" id="KW-0418">Kinase</keyword>
<evidence type="ECO:0000313" key="1">
    <source>
        <dbReference type="EMBL" id="PZQ19831.1"/>
    </source>
</evidence>
<name>A0A2W5KRY6_9GAMM</name>
<proteinExistence type="predicted"/>
<sequence>MRVTGYNLALRTGEGYLGDRANKNAFYRCLDRWRAIARRSGEDPFDADSSSALGRKALARAYDGRDARSAATVHGAIESFADAFAEVAARFLDEVWPGVQRIAVGGGFRRGRIGEVAIARAQALLRSRGVEVGLLPIADHPDAAGLLGGVHLLPPSALADADALLAVDIGGSKLRCGLLRLRRAEDGDALARRPKLAALERWRHRDEPVGRDAMIDAMAQMLERLADEAARRRWRLAHQVVVGCPGQIAADGGIGRGTQNLPGDWSAPAFHLPAALQRRLPRIGSARTQVLMHNDAVVQGLSQIRAMRDVERWAVLTIGTGLGNAAYENLAV</sequence>
<gene>
    <name evidence="1" type="ORF">DI564_00895</name>
</gene>
<dbReference type="Proteomes" id="UP000249046">
    <property type="component" value="Unassembled WGS sequence"/>
</dbReference>
<dbReference type="AlphaFoldDB" id="A0A2W5KRY6"/>
<organism evidence="1 2">
    <name type="scientific">Rhodanobacter denitrificans</name>
    <dbReference type="NCBI Taxonomy" id="666685"/>
    <lineage>
        <taxon>Bacteria</taxon>
        <taxon>Pseudomonadati</taxon>
        <taxon>Pseudomonadota</taxon>
        <taxon>Gammaproteobacteria</taxon>
        <taxon>Lysobacterales</taxon>
        <taxon>Rhodanobacteraceae</taxon>
        <taxon>Rhodanobacter</taxon>
    </lineage>
</organism>
<protein>
    <submittedName>
        <fullName evidence="1">Glucokinase</fullName>
    </submittedName>
</protein>
<comment type="caution">
    <text evidence="1">The sequence shown here is derived from an EMBL/GenBank/DDBJ whole genome shotgun (WGS) entry which is preliminary data.</text>
</comment>
<dbReference type="Gene3D" id="3.30.420.40">
    <property type="match status" value="1"/>
</dbReference>
<dbReference type="GO" id="GO:0016301">
    <property type="term" value="F:kinase activity"/>
    <property type="evidence" value="ECO:0007669"/>
    <property type="project" value="UniProtKB-KW"/>
</dbReference>
<reference evidence="1 2" key="1">
    <citation type="submission" date="2017-08" db="EMBL/GenBank/DDBJ databases">
        <title>Infants hospitalized years apart are colonized by the same room-sourced microbial strains.</title>
        <authorList>
            <person name="Brooks B."/>
            <person name="Olm M.R."/>
            <person name="Firek B.A."/>
            <person name="Baker R."/>
            <person name="Thomas B.C."/>
            <person name="Morowitz M.J."/>
            <person name="Banfield J.F."/>
        </authorList>
    </citation>
    <scope>NUCLEOTIDE SEQUENCE [LARGE SCALE GENOMIC DNA]</scope>
    <source>
        <strain evidence="1">S2_005_003_R2_42</strain>
    </source>
</reference>
<accession>A0A2W5KRY6</accession>